<organism evidence="1 2">
    <name type="scientific">Acaryochloris thomasi RCC1774</name>
    <dbReference type="NCBI Taxonomy" id="1764569"/>
    <lineage>
        <taxon>Bacteria</taxon>
        <taxon>Bacillati</taxon>
        <taxon>Cyanobacteriota</taxon>
        <taxon>Cyanophyceae</taxon>
        <taxon>Acaryochloridales</taxon>
        <taxon>Acaryochloridaceae</taxon>
        <taxon>Acaryochloris</taxon>
        <taxon>Acaryochloris thomasi</taxon>
    </lineage>
</organism>
<sequence>MPTSHHTSTTDMQVTSIRLERELKERLKTLAGNQGYQTLIRDVLWTYVQQKSGDDRLSPTQISASVPAIAHQQQHCAVTGQVIQPQEAMQLGFTTEGMVVPLSSDEWQDKA</sequence>
<dbReference type="AlphaFoldDB" id="A0A2W1JFG3"/>
<name>A0A2W1JFG3_9CYAN</name>
<comment type="caution">
    <text evidence="1">The sequence shown here is derived from an EMBL/GenBank/DDBJ whole genome shotgun (WGS) entry which is preliminary data.</text>
</comment>
<proteinExistence type="predicted"/>
<dbReference type="Proteomes" id="UP000248857">
    <property type="component" value="Unassembled WGS sequence"/>
</dbReference>
<gene>
    <name evidence="1" type="ORF">C1752_03935</name>
</gene>
<keyword evidence="2" id="KW-1185">Reference proteome</keyword>
<protein>
    <submittedName>
        <fullName evidence="1">Uncharacterized protein</fullName>
    </submittedName>
</protein>
<evidence type="ECO:0000313" key="1">
    <source>
        <dbReference type="EMBL" id="PZD72348.1"/>
    </source>
</evidence>
<accession>A0A2W1JFG3</accession>
<evidence type="ECO:0000313" key="2">
    <source>
        <dbReference type="Proteomes" id="UP000248857"/>
    </source>
</evidence>
<dbReference type="EMBL" id="PQWO01000011">
    <property type="protein sequence ID" value="PZD72348.1"/>
    <property type="molecule type" value="Genomic_DNA"/>
</dbReference>
<reference evidence="1 2" key="1">
    <citation type="journal article" date="2018" name="Sci. Rep.">
        <title>A novel species of the marine cyanobacterium Acaryochloris with a unique pigment content and lifestyle.</title>
        <authorList>
            <person name="Partensky F."/>
            <person name="Six C."/>
            <person name="Ratin M."/>
            <person name="Garczarek L."/>
            <person name="Vaulot D."/>
            <person name="Probert I."/>
            <person name="Calteau A."/>
            <person name="Gourvil P."/>
            <person name="Marie D."/>
            <person name="Grebert T."/>
            <person name="Bouchier C."/>
            <person name="Le Panse S."/>
            <person name="Gachenot M."/>
            <person name="Rodriguez F."/>
            <person name="Garrido J.L."/>
        </authorList>
    </citation>
    <scope>NUCLEOTIDE SEQUENCE [LARGE SCALE GENOMIC DNA]</scope>
    <source>
        <strain evidence="1 2">RCC1774</strain>
    </source>
</reference>